<dbReference type="Pfam" id="PF07931">
    <property type="entry name" value="CPT"/>
    <property type="match status" value="1"/>
</dbReference>
<evidence type="ECO:0000256" key="1">
    <source>
        <dbReference type="PIRSR" id="PIRSR007531-1"/>
    </source>
</evidence>
<dbReference type="PIRSF" id="PIRSF007531">
    <property type="entry name" value="CPT"/>
    <property type="match status" value="1"/>
</dbReference>
<sequence length="231" mass="25597">MIKEGEIIIINGTSCSGKTTLAREIQGAARKPYISTGHDDFLPMFPGRYVGIEKTVQPEIATWPEPGNALSSMGFEVILTRPGDPPEFNFSCGPVGWNMLAGMHRAFATMARAGNNLVIADVISEVPMYDYCAALKEIKTVYLIGIQCPLPELERREATHANRTVGGARMQLKKINHPGDYDFTVDTGRDSPEACARQVLDYIDNNLPRAFAKLVERYGDFEVKQFPVALW</sequence>
<dbReference type="GO" id="GO:0016740">
    <property type="term" value="F:transferase activity"/>
    <property type="evidence" value="ECO:0007669"/>
    <property type="project" value="InterPro"/>
</dbReference>
<dbReference type="InterPro" id="IPR027417">
    <property type="entry name" value="P-loop_NTPase"/>
</dbReference>
<dbReference type="GO" id="GO:0005524">
    <property type="term" value="F:ATP binding"/>
    <property type="evidence" value="ECO:0007669"/>
    <property type="project" value="InterPro"/>
</dbReference>
<feature type="binding site" evidence="2">
    <location>
        <begin position="12"/>
        <end position="19"/>
    </location>
    <ligand>
        <name>ATP</name>
        <dbReference type="ChEBI" id="CHEBI:30616"/>
    </ligand>
</feature>
<organism evidence="3">
    <name type="scientific">uncultured Candidatus Entotheonella sp</name>
    <dbReference type="NCBI Taxonomy" id="312019"/>
    <lineage>
        <taxon>Bacteria</taxon>
        <taxon>Pseudomonadati</taxon>
        <taxon>Nitrospinota/Tectimicrobiota group</taxon>
        <taxon>Candidatus Tectimicrobiota</taxon>
        <taxon>Candidatus Entotheonellia</taxon>
        <taxon>Candidatus Entotheonellales</taxon>
        <taxon>Candidatus Entotheonellaceae</taxon>
        <taxon>Candidatus Entotheonella</taxon>
        <taxon>environmental samples</taxon>
    </lineage>
</organism>
<evidence type="ECO:0000313" key="3">
    <source>
        <dbReference type="EMBL" id="BAP05582.1"/>
    </source>
</evidence>
<name>A0A068PC36_9BACT</name>
<protein>
    <submittedName>
        <fullName evidence="3">CalP</fullName>
    </submittedName>
</protein>
<dbReference type="EMBL" id="AB933566">
    <property type="protein sequence ID" value="BAP05582.1"/>
    <property type="molecule type" value="Genomic_DNA"/>
</dbReference>
<gene>
    <name evidence="3" type="primary">calP</name>
</gene>
<feature type="active site" evidence="1">
    <location>
        <position position="39"/>
    </location>
</feature>
<dbReference type="InterPro" id="IPR012853">
    <property type="entry name" value="CPT"/>
</dbReference>
<evidence type="ECO:0000256" key="2">
    <source>
        <dbReference type="PIRSR" id="PIRSR007531-2"/>
    </source>
</evidence>
<reference evidence="3" key="1">
    <citation type="journal article" date="2014" name="Nat. Chem. Biol.">
        <title>Calyculin biogenesis from a pyrophosphate protoxin produced by a sponge symbiont.</title>
        <authorList>
            <person name="Wakimoto T."/>
            <person name="Egami Y."/>
            <person name="Nakashima Y."/>
            <person name="Wakimoto Y."/>
            <person name="Mori T."/>
            <person name="Awakawa T."/>
            <person name="Ito T."/>
            <person name="Kenmoku H."/>
            <person name="Asakawa Y."/>
            <person name="Piel J."/>
            <person name="Abe I."/>
        </authorList>
    </citation>
    <scope>NUCLEOTIDE SEQUENCE</scope>
</reference>
<accession>A0A068PC36</accession>
<dbReference type="SUPFAM" id="SSF52540">
    <property type="entry name" value="P-loop containing nucleoside triphosphate hydrolases"/>
    <property type="match status" value="1"/>
</dbReference>
<proteinExistence type="predicted"/>
<dbReference type="Gene3D" id="3.40.50.300">
    <property type="entry name" value="P-loop containing nucleotide triphosphate hydrolases"/>
    <property type="match status" value="1"/>
</dbReference>
<dbReference type="AlphaFoldDB" id="A0A068PC36"/>